<dbReference type="EC" id="3.-.-.-" evidence="1"/>
<proteinExistence type="predicted"/>
<reference evidence="1" key="1">
    <citation type="submission" date="2024-05" db="EMBL/GenBank/DDBJ databases">
        <title>Herbiconiux sp. A18JL235.</title>
        <authorList>
            <person name="Zhang G."/>
        </authorList>
    </citation>
    <scope>NUCLEOTIDE SEQUENCE</scope>
    <source>
        <strain evidence="1">A18JL235</strain>
    </source>
</reference>
<dbReference type="Pfam" id="PF13419">
    <property type="entry name" value="HAD_2"/>
    <property type="match status" value="1"/>
</dbReference>
<dbReference type="Gene3D" id="3.40.50.1000">
    <property type="entry name" value="HAD superfamily/HAD-like"/>
    <property type="match status" value="1"/>
</dbReference>
<dbReference type="SFLD" id="SFLDS00003">
    <property type="entry name" value="Haloacid_Dehalogenase"/>
    <property type="match status" value="1"/>
</dbReference>
<dbReference type="Gene3D" id="1.10.150.240">
    <property type="entry name" value="Putative phosphatase, domain 2"/>
    <property type="match status" value="1"/>
</dbReference>
<dbReference type="GO" id="GO:0005829">
    <property type="term" value="C:cytosol"/>
    <property type="evidence" value="ECO:0007669"/>
    <property type="project" value="TreeGrafter"/>
</dbReference>
<dbReference type="GO" id="GO:0008967">
    <property type="term" value="F:phosphoglycolate phosphatase activity"/>
    <property type="evidence" value="ECO:0007669"/>
    <property type="project" value="TreeGrafter"/>
</dbReference>
<name>A0AB39BFX3_9MICO</name>
<sequence length="205" mass="21981">MTGPLTRTMVLFDWGDTVVIDADRARAALNVVLARRGLPGLGETEFSMRFRLPLSELFERLGVDLDDRAAAEAEWTCELDAARAHLRDGAVECLDELARQGAWLGVVSASSASAVRFDQRSLAVPAVWSSVDASVPDKYALLLRHRATRQEAYFVSDSADDMRCASAAGFTPIGVTEGEASAGSLRAAGAVEVISSLRELIPIVS</sequence>
<evidence type="ECO:0000313" key="1">
    <source>
        <dbReference type="EMBL" id="XDI05068.1"/>
    </source>
</evidence>
<dbReference type="GO" id="GO:0006281">
    <property type="term" value="P:DNA repair"/>
    <property type="evidence" value="ECO:0007669"/>
    <property type="project" value="TreeGrafter"/>
</dbReference>
<dbReference type="SUPFAM" id="SSF56784">
    <property type="entry name" value="HAD-like"/>
    <property type="match status" value="1"/>
</dbReference>
<dbReference type="InterPro" id="IPR041492">
    <property type="entry name" value="HAD_2"/>
</dbReference>
<gene>
    <name evidence="1" type="ORF">ABFY20_17325</name>
</gene>
<keyword evidence="1" id="KW-0378">Hydrolase</keyword>
<dbReference type="InterPro" id="IPR023198">
    <property type="entry name" value="PGP-like_dom2"/>
</dbReference>
<dbReference type="AlphaFoldDB" id="A0AB39BFX3"/>
<accession>A0AB39BFX3</accession>
<dbReference type="InterPro" id="IPR050155">
    <property type="entry name" value="HAD-like_hydrolase_sf"/>
</dbReference>
<protein>
    <submittedName>
        <fullName evidence="1">HAD family hydrolase</fullName>
        <ecNumber evidence="1">3.-.-.-</ecNumber>
    </submittedName>
</protein>
<dbReference type="InterPro" id="IPR023214">
    <property type="entry name" value="HAD_sf"/>
</dbReference>
<dbReference type="SFLD" id="SFLDG01129">
    <property type="entry name" value="C1.5:_HAD__Beta-PGM__Phosphata"/>
    <property type="match status" value="1"/>
</dbReference>
<dbReference type="EMBL" id="CP162511">
    <property type="protein sequence ID" value="XDI05068.1"/>
    <property type="molecule type" value="Genomic_DNA"/>
</dbReference>
<dbReference type="PANTHER" id="PTHR43434:SF1">
    <property type="entry name" value="PHOSPHOGLYCOLATE PHOSPHATASE"/>
    <property type="match status" value="1"/>
</dbReference>
<dbReference type="InterPro" id="IPR036412">
    <property type="entry name" value="HAD-like_sf"/>
</dbReference>
<dbReference type="RefSeq" id="WP_368497450.1">
    <property type="nucleotide sequence ID" value="NZ_CP162511.1"/>
</dbReference>
<dbReference type="PANTHER" id="PTHR43434">
    <property type="entry name" value="PHOSPHOGLYCOLATE PHOSPHATASE"/>
    <property type="match status" value="1"/>
</dbReference>
<organism evidence="1">
    <name type="scientific">Herbiconiux sp. A18JL235</name>
    <dbReference type="NCBI Taxonomy" id="3152363"/>
    <lineage>
        <taxon>Bacteria</taxon>
        <taxon>Bacillati</taxon>
        <taxon>Actinomycetota</taxon>
        <taxon>Actinomycetes</taxon>
        <taxon>Micrococcales</taxon>
        <taxon>Microbacteriaceae</taxon>
        <taxon>Herbiconiux</taxon>
    </lineage>
</organism>